<organism evidence="1 2">
    <name type="scientific">Carnegiea gigantea</name>
    <dbReference type="NCBI Taxonomy" id="171969"/>
    <lineage>
        <taxon>Eukaryota</taxon>
        <taxon>Viridiplantae</taxon>
        <taxon>Streptophyta</taxon>
        <taxon>Embryophyta</taxon>
        <taxon>Tracheophyta</taxon>
        <taxon>Spermatophyta</taxon>
        <taxon>Magnoliopsida</taxon>
        <taxon>eudicotyledons</taxon>
        <taxon>Gunneridae</taxon>
        <taxon>Pentapetalae</taxon>
        <taxon>Caryophyllales</taxon>
        <taxon>Cactineae</taxon>
        <taxon>Cactaceae</taxon>
        <taxon>Cactoideae</taxon>
        <taxon>Echinocereeae</taxon>
        <taxon>Carnegiea</taxon>
    </lineage>
</organism>
<evidence type="ECO:0000313" key="1">
    <source>
        <dbReference type="EMBL" id="KAJ8427588.1"/>
    </source>
</evidence>
<reference evidence="1" key="1">
    <citation type="submission" date="2022-04" db="EMBL/GenBank/DDBJ databases">
        <title>Carnegiea gigantea Genome sequencing and assembly v2.</title>
        <authorList>
            <person name="Copetti D."/>
            <person name="Sanderson M.J."/>
            <person name="Burquez A."/>
            <person name="Wojciechowski M.F."/>
        </authorList>
    </citation>
    <scope>NUCLEOTIDE SEQUENCE</scope>
    <source>
        <strain evidence="1">SGP5-SGP5p</strain>
        <tissue evidence="1">Aerial part</tissue>
    </source>
</reference>
<sequence>MWTKDESFKGIIKESMEQHLPDSRLWALQKVLCKLRQPLKNLNRNRYADIYTQQPKAIEELTKIKTQLQQDPGNKALLQREATSRNHYVKVNQSAISLIKQQGKADWIAYRDECSRLFMSRIKQRKAMSSIYTLRDHTDQWVEGFEEVAEVMTKCYQELLGKKEQHRSMVDHQSRAMLEY</sequence>
<gene>
    <name evidence="1" type="ORF">Cgig2_006652</name>
</gene>
<protein>
    <submittedName>
        <fullName evidence="1">Uncharacterized protein</fullName>
    </submittedName>
</protein>
<dbReference type="Proteomes" id="UP001153076">
    <property type="component" value="Unassembled WGS sequence"/>
</dbReference>
<proteinExistence type="predicted"/>
<dbReference type="AlphaFoldDB" id="A0A9Q1GWY1"/>
<dbReference type="EMBL" id="JAKOGI010001127">
    <property type="protein sequence ID" value="KAJ8427588.1"/>
    <property type="molecule type" value="Genomic_DNA"/>
</dbReference>
<name>A0A9Q1GWY1_9CARY</name>
<keyword evidence="2" id="KW-1185">Reference proteome</keyword>
<dbReference type="OrthoDB" id="1750259at2759"/>
<comment type="caution">
    <text evidence="1">The sequence shown here is derived from an EMBL/GenBank/DDBJ whole genome shotgun (WGS) entry which is preliminary data.</text>
</comment>
<evidence type="ECO:0000313" key="2">
    <source>
        <dbReference type="Proteomes" id="UP001153076"/>
    </source>
</evidence>
<accession>A0A9Q1GWY1</accession>